<dbReference type="AlphaFoldDB" id="A0AAW2SBI3"/>
<protein>
    <submittedName>
        <fullName evidence="5">Linoleate 13S-lipoxygenase 2-1, chloroplastic</fullName>
    </submittedName>
</protein>
<evidence type="ECO:0000256" key="3">
    <source>
        <dbReference type="ARBA" id="ARBA00023002"/>
    </source>
</evidence>
<gene>
    <name evidence="5" type="ORF">Scaly_0295600</name>
</gene>
<dbReference type="PROSITE" id="PS51393">
    <property type="entry name" value="LIPOXYGENASE_3"/>
    <property type="match status" value="1"/>
</dbReference>
<organism evidence="5">
    <name type="scientific">Sesamum calycinum</name>
    <dbReference type="NCBI Taxonomy" id="2727403"/>
    <lineage>
        <taxon>Eukaryota</taxon>
        <taxon>Viridiplantae</taxon>
        <taxon>Streptophyta</taxon>
        <taxon>Embryophyta</taxon>
        <taxon>Tracheophyta</taxon>
        <taxon>Spermatophyta</taxon>
        <taxon>Magnoliopsida</taxon>
        <taxon>eudicotyledons</taxon>
        <taxon>Gunneridae</taxon>
        <taxon>Pentapetalae</taxon>
        <taxon>asterids</taxon>
        <taxon>lamiids</taxon>
        <taxon>Lamiales</taxon>
        <taxon>Pedaliaceae</taxon>
        <taxon>Sesamum</taxon>
    </lineage>
</organism>
<dbReference type="SUPFAM" id="SSF48484">
    <property type="entry name" value="Lipoxigenase"/>
    <property type="match status" value="1"/>
</dbReference>
<evidence type="ECO:0000256" key="2">
    <source>
        <dbReference type="ARBA" id="ARBA00022964"/>
    </source>
</evidence>
<reference evidence="5" key="1">
    <citation type="submission" date="2020-06" db="EMBL/GenBank/DDBJ databases">
        <authorList>
            <person name="Li T."/>
            <person name="Hu X."/>
            <person name="Zhang T."/>
            <person name="Song X."/>
            <person name="Zhang H."/>
            <person name="Dai N."/>
            <person name="Sheng W."/>
            <person name="Hou X."/>
            <person name="Wei L."/>
        </authorList>
    </citation>
    <scope>NUCLEOTIDE SEQUENCE</scope>
    <source>
        <strain evidence="5">KEN8</strain>
        <tissue evidence="5">Leaf</tissue>
    </source>
</reference>
<evidence type="ECO:0000256" key="1">
    <source>
        <dbReference type="ARBA" id="ARBA00022723"/>
    </source>
</evidence>
<accession>A0AAW2SBI3</accession>
<dbReference type="Gene3D" id="1.20.245.10">
    <property type="entry name" value="Lipoxygenase-1, Domain 5"/>
    <property type="match status" value="1"/>
</dbReference>
<keyword evidence="1" id="KW-0479">Metal-binding</keyword>
<dbReference type="GO" id="GO:0046872">
    <property type="term" value="F:metal ion binding"/>
    <property type="evidence" value="ECO:0007669"/>
    <property type="project" value="UniProtKB-KW"/>
</dbReference>
<dbReference type="GO" id="GO:0034440">
    <property type="term" value="P:lipid oxidation"/>
    <property type="evidence" value="ECO:0007669"/>
    <property type="project" value="InterPro"/>
</dbReference>
<keyword evidence="3" id="KW-0560">Oxidoreductase</keyword>
<evidence type="ECO:0000313" key="5">
    <source>
        <dbReference type="EMBL" id="KAL0389385.1"/>
    </source>
</evidence>
<reference evidence="5" key="2">
    <citation type="journal article" date="2024" name="Plant">
        <title>Genomic evolution and insights into agronomic trait innovations of Sesamum species.</title>
        <authorList>
            <person name="Miao H."/>
            <person name="Wang L."/>
            <person name="Qu L."/>
            <person name="Liu H."/>
            <person name="Sun Y."/>
            <person name="Le M."/>
            <person name="Wang Q."/>
            <person name="Wei S."/>
            <person name="Zheng Y."/>
            <person name="Lin W."/>
            <person name="Duan Y."/>
            <person name="Cao H."/>
            <person name="Xiong S."/>
            <person name="Wang X."/>
            <person name="Wei L."/>
            <person name="Li C."/>
            <person name="Ma Q."/>
            <person name="Ju M."/>
            <person name="Zhao R."/>
            <person name="Li G."/>
            <person name="Mu C."/>
            <person name="Tian Q."/>
            <person name="Mei H."/>
            <person name="Zhang T."/>
            <person name="Gao T."/>
            <person name="Zhang H."/>
        </authorList>
    </citation>
    <scope>NUCLEOTIDE SEQUENCE</scope>
    <source>
        <strain evidence="5">KEN8</strain>
    </source>
</reference>
<keyword evidence="2" id="KW-0223">Dioxygenase</keyword>
<name>A0AAW2SBI3_9LAMI</name>
<dbReference type="PANTHER" id="PTHR11771">
    <property type="entry name" value="LIPOXYGENASE"/>
    <property type="match status" value="1"/>
</dbReference>
<dbReference type="GO" id="GO:0016702">
    <property type="term" value="F:oxidoreductase activity, acting on single donors with incorporation of molecular oxygen, incorporation of two atoms of oxygen"/>
    <property type="evidence" value="ECO:0007669"/>
    <property type="project" value="InterPro"/>
</dbReference>
<comment type="caution">
    <text evidence="5">The sequence shown here is derived from an EMBL/GenBank/DDBJ whole genome shotgun (WGS) entry which is preliminary data.</text>
</comment>
<dbReference type="InterPro" id="IPR000907">
    <property type="entry name" value="LipOase"/>
</dbReference>
<proteinExistence type="predicted"/>
<dbReference type="InterPro" id="IPR013819">
    <property type="entry name" value="LipOase_C"/>
</dbReference>
<feature type="domain" description="Lipoxygenase" evidence="4">
    <location>
        <begin position="1"/>
        <end position="102"/>
    </location>
</feature>
<dbReference type="EMBL" id="JACGWM010000002">
    <property type="protein sequence ID" value="KAL0389385.1"/>
    <property type="molecule type" value="Genomic_DNA"/>
</dbReference>
<sequence length="102" mass="11227">MLPITTSSSIVYSSSRYPIHPSPDEEYIGEQIQPCWAEDKVIKSAFERFNGQIKMIEGIINARNADTELMNRTGAGLVPYEHLKPFSEAGVTGKGVPNSISI</sequence>
<dbReference type="InterPro" id="IPR036226">
    <property type="entry name" value="LipOase_C_sf"/>
</dbReference>
<dbReference type="Pfam" id="PF00305">
    <property type="entry name" value="Lipoxygenase"/>
    <property type="match status" value="1"/>
</dbReference>
<evidence type="ECO:0000259" key="4">
    <source>
        <dbReference type="PROSITE" id="PS51393"/>
    </source>
</evidence>